<evidence type="ECO:0000259" key="3">
    <source>
        <dbReference type="PROSITE" id="PS50158"/>
    </source>
</evidence>
<feature type="domain" description="CCHC-type" evidence="3">
    <location>
        <begin position="118"/>
        <end position="131"/>
    </location>
</feature>
<accession>A0ABM3R3W3</accession>
<feature type="compositionally biased region" description="Basic and acidic residues" evidence="2">
    <location>
        <begin position="162"/>
        <end position="171"/>
    </location>
</feature>
<evidence type="ECO:0000256" key="2">
    <source>
        <dbReference type="SAM" id="MobiDB-lite"/>
    </source>
</evidence>
<dbReference type="InterPro" id="IPR040256">
    <property type="entry name" value="At4g02000-like"/>
</dbReference>
<dbReference type="PROSITE" id="PS50158">
    <property type="entry name" value="ZF_CCHC"/>
    <property type="match status" value="1"/>
</dbReference>
<name>A0ABM3R3W3_SPIOL</name>
<feature type="compositionally biased region" description="Polar residues" evidence="2">
    <location>
        <begin position="192"/>
        <end position="219"/>
    </location>
</feature>
<feature type="region of interest" description="Disordered" evidence="2">
    <location>
        <begin position="186"/>
        <end position="322"/>
    </location>
</feature>
<organism evidence="4 5">
    <name type="scientific">Spinacia oleracea</name>
    <name type="common">Spinach</name>
    <dbReference type="NCBI Taxonomy" id="3562"/>
    <lineage>
        <taxon>Eukaryota</taxon>
        <taxon>Viridiplantae</taxon>
        <taxon>Streptophyta</taxon>
        <taxon>Embryophyta</taxon>
        <taxon>Tracheophyta</taxon>
        <taxon>Spermatophyta</taxon>
        <taxon>Magnoliopsida</taxon>
        <taxon>eudicotyledons</taxon>
        <taxon>Gunneridae</taxon>
        <taxon>Pentapetalae</taxon>
        <taxon>Caryophyllales</taxon>
        <taxon>Chenopodiaceae</taxon>
        <taxon>Chenopodioideae</taxon>
        <taxon>Anserineae</taxon>
        <taxon>Spinacia</taxon>
    </lineage>
</organism>
<keyword evidence="1" id="KW-0863">Zinc-finger</keyword>
<dbReference type="InterPro" id="IPR001878">
    <property type="entry name" value="Znf_CCHC"/>
</dbReference>
<keyword evidence="1" id="KW-0479">Metal-binding</keyword>
<evidence type="ECO:0000313" key="5">
    <source>
        <dbReference type="RefSeq" id="XP_056690305.1"/>
    </source>
</evidence>
<proteinExistence type="predicted"/>
<protein>
    <recommendedName>
        <fullName evidence="3">CCHC-type domain-containing protein</fullName>
    </recommendedName>
</protein>
<dbReference type="PANTHER" id="PTHR31286">
    <property type="entry name" value="GLYCINE-RICH CELL WALL STRUCTURAL PROTEIN 1.8-LIKE"/>
    <property type="match status" value="1"/>
</dbReference>
<dbReference type="Proteomes" id="UP000813463">
    <property type="component" value="Chromosome 1"/>
</dbReference>
<dbReference type="GeneID" id="130465529"/>
<keyword evidence="4" id="KW-1185">Reference proteome</keyword>
<dbReference type="PANTHER" id="PTHR31286:SF99">
    <property type="entry name" value="DUF4283 DOMAIN-CONTAINING PROTEIN"/>
    <property type="match status" value="1"/>
</dbReference>
<reference evidence="5" key="2">
    <citation type="submission" date="2025-08" db="UniProtKB">
        <authorList>
            <consortium name="RefSeq"/>
        </authorList>
    </citation>
    <scope>IDENTIFICATION</scope>
    <source>
        <tissue evidence="5">Leaf</tissue>
    </source>
</reference>
<dbReference type="RefSeq" id="XP_056690305.1">
    <property type="nucleotide sequence ID" value="XM_056834327.1"/>
</dbReference>
<keyword evidence="1" id="KW-0862">Zinc</keyword>
<evidence type="ECO:0000313" key="4">
    <source>
        <dbReference type="Proteomes" id="UP000813463"/>
    </source>
</evidence>
<gene>
    <name evidence="5" type="primary">LOC130465529</name>
</gene>
<feature type="compositionally biased region" description="Basic and acidic residues" evidence="2">
    <location>
        <begin position="137"/>
        <end position="152"/>
    </location>
</feature>
<feature type="compositionally biased region" description="Basic and acidic residues" evidence="2">
    <location>
        <begin position="291"/>
        <end position="301"/>
    </location>
</feature>
<evidence type="ECO:0000256" key="1">
    <source>
        <dbReference type="PROSITE-ProRule" id="PRU00047"/>
    </source>
</evidence>
<feature type="compositionally biased region" description="Basic and acidic residues" evidence="2">
    <location>
        <begin position="220"/>
        <end position="232"/>
    </location>
</feature>
<feature type="region of interest" description="Disordered" evidence="2">
    <location>
        <begin position="137"/>
        <end position="171"/>
    </location>
</feature>
<reference evidence="4" key="1">
    <citation type="journal article" date="2021" name="Nat. Commun.">
        <title>Genomic analyses provide insights into spinach domestication and the genetic basis of agronomic traits.</title>
        <authorList>
            <person name="Cai X."/>
            <person name="Sun X."/>
            <person name="Xu C."/>
            <person name="Sun H."/>
            <person name="Wang X."/>
            <person name="Ge C."/>
            <person name="Zhang Z."/>
            <person name="Wang Q."/>
            <person name="Fei Z."/>
            <person name="Jiao C."/>
            <person name="Wang Q."/>
        </authorList>
    </citation>
    <scope>NUCLEOTIDE SEQUENCE [LARGE SCALE GENOMIC DNA]</scope>
    <source>
        <strain evidence="4">cv. Varoflay</strain>
    </source>
</reference>
<sequence>MEDYDFVMTQGPWMIGDSYLTIRKWVPNFVPDEAPIKALTAWVRIPNLSVEYFDRNFLFRIGEKIGKVVRIDKNTESMDRGQYIRLCIEVDLTKPLLSKFRLNGRIWKVQYEGLRLICFKCGHLGHKEGECTLFDKTEEGGKNQQETTKEGNDQESNSKPGGDAHSKLEEKGQYGSWMLVQKAPRRVLTKNKGVQNKTQQGQQSNKEAVNGPNGNNQNHKSQDNAKQNHRDQAPIGSNSGSRFEVLATGEVEDMALDQVDRNQTRQQSIGEESEQDQQGDTPNLGEDDIIIEGKGENEQGKSSEMQTDEALPTVDLENNGSH</sequence>